<dbReference type="GeneID" id="96601617"/>
<accession>A0ABT4EK34</accession>
<proteinExistence type="predicted"/>
<keyword evidence="3" id="KW-1185">Reference proteome</keyword>
<keyword evidence="1" id="KW-0812">Transmembrane</keyword>
<feature type="transmembrane region" description="Helical" evidence="1">
    <location>
        <begin position="5"/>
        <end position="22"/>
    </location>
</feature>
<keyword evidence="1" id="KW-1133">Transmembrane helix</keyword>
<sequence length="53" mass="6002">MMKSAINYIIILALVVGVIFLYDKQIGAVPLLLLSVFLFYLGIKKMRDIKNSN</sequence>
<dbReference type="RefSeq" id="WP_166672071.1">
    <property type="nucleotide sequence ID" value="NZ_CP189807.1"/>
</dbReference>
<dbReference type="Proteomes" id="UP001527052">
    <property type="component" value="Unassembled WGS sequence"/>
</dbReference>
<reference evidence="2 3" key="1">
    <citation type="submission" date="2022-05" db="EMBL/GenBank/DDBJ databases">
        <title>Genome Sequencing of Bee-Associated Microbes.</title>
        <authorList>
            <person name="Dunlap C."/>
        </authorList>
    </citation>
    <scope>NUCLEOTIDE SEQUENCE [LARGE SCALE GENOMIC DNA]</scope>
    <source>
        <strain evidence="2 3">NRRL BD-083</strain>
    </source>
</reference>
<evidence type="ECO:0000313" key="2">
    <source>
        <dbReference type="EMBL" id="MCY9545996.1"/>
    </source>
</evidence>
<evidence type="ECO:0000313" key="3">
    <source>
        <dbReference type="Proteomes" id="UP001527052"/>
    </source>
</evidence>
<dbReference type="EMBL" id="JAMDLZ010000005">
    <property type="protein sequence ID" value="MCY9545996.1"/>
    <property type="molecule type" value="Genomic_DNA"/>
</dbReference>
<evidence type="ECO:0000256" key="1">
    <source>
        <dbReference type="SAM" id="Phobius"/>
    </source>
</evidence>
<name>A0ABT4EK34_9BACI</name>
<feature type="transmembrane region" description="Helical" evidence="1">
    <location>
        <begin position="28"/>
        <end position="43"/>
    </location>
</feature>
<protein>
    <recommendedName>
        <fullName evidence="4">Methyltransferase</fullName>
    </recommendedName>
</protein>
<organism evidence="2 3">
    <name type="scientific">Lysinibacillus xylanilyticus</name>
    <dbReference type="NCBI Taxonomy" id="582475"/>
    <lineage>
        <taxon>Bacteria</taxon>
        <taxon>Bacillati</taxon>
        <taxon>Bacillota</taxon>
        <taxon>Bacilli</taxon>
        <taxon>Bacillales</taxon>
        <taxon>Bacillaceae</taxon>
        <taxon>Lysinibacillus</taxon>
    </lineage>
</organism>
<evidence type="ECO:0008006" key="4">
    <source>
        <dbReference type="Google" id="ProtNLM"/>
    </source>
</evidence>
<gene>
    <name evidence="2" type="ORF">M5W82_03450</name>
</gene>
<keyword evidence="1" id="KW-0472">Membrane</keyword>
<comment type="caution">
    <text evidence="2">The sequence shown here is derived from an EMBL/GenBank/DDBJ whole genome shotgun (WGS) entry which is preliminary data.</text>
</comment>